<dbReference type="EMBL" id="MU117999">
    <property type="protein sequence ID" value="KAF9649324.1"/>
    <property type="molecule type" value="Genomic_DNA"/>
</dbReference>
<accession>A0ACB6ZIB1</accession>
<keyword evidence="2" id="KW-1185">Reference proteome</keyword>
<keyword evidence="1" id="KW-0378">Hydrolase</keyword>
<sequence>MSRGKFLALASSCILFVRSAIGVTVYGQGPLGATRTIQPDASWTGLPAYDPTTLTPPVVSPLPTPYFLQLTSDVNAVGGVSIPIKGSFYGFSIEVSVVDQILGKNSSFIQVPFLNLMATLASRGGEVHIRVGGNTQDYTTLVDHLDKGNIIQKQSQNTSNPTDTPALLFTRDLLYMMNNISNFVPVKWYLGIPLNDTTNLRLQIVTEGERILGNNIIGFQVGNEPDLYVRHQHRPTGYGPQDYFNEFQMVVNALAAINSVTDKNNLIGPSMASADWQPSDVWNTGFQTAFGQHLKILSVERYPNDNCAAIYPALGPAKDPQTEFPNYLNHGNIQSLTSQYTASTLLAQSVGKPFHMFETNTASCGGFKGISNSFGAALWATDYGFQMAHSNFSEALLHVGGQHVYYNPFISPPTTQTGYHQWTVGAVFYASLILAEAFGKSGTSRIIDLAANNGNVYTPAYAIWQNGVLSKLALFNYVSDPSDAAVNNVTFAIGGGQTGQPAGTPTTVKVKYLLSQNTASRNITWANQTFGQLFESDGRLMNNLHIDTVTCNNDNTCIVRVPAPGFALVFITDDPTNLGGGDPIQTYTTTAYPKIFNTATVDPSQLATSNGHSGKDRVNLGSTSYGSRSGAIGLRDGMREVLSVIISCAVGWFVIRGV</sequence>
<reference evidence="1" key="1">
    <citation type="submission" date="2019-10" db="EMBL/GenBank/DDBJ databases">
        <authorList>
            <consortium name="DOE Joint Genome Institute"/>
            <person name="Kuo A."/>
            <person name="Miyauchi S."/>
            <person name="Kiss E."/>
            <person name="Drula E."/>
            <person name="Kohler A."/>
            <person name="Sanchez-Garcia M."/>
            <person name="Andreopoulos B."/>
            <person name="Barry K.W."/>
            <person name="Bonito G."/>
            <person name="Buee M."/>
            <person name="Carver A."/>
            <person name="Chen C."/>
            <person name="Cichocki N."/>
            <person name="Clum A."/>
            <person name="Culley D."/>
            <person name="Crous P.W."/>
            <person name="Fauchery L."/>
            <person name="Girlanda M."/>
            <person name="Hayes R."/>
            <person name="Keri Z."/>
            <person name="Labutti K."/>
            <person name="Lipzen A."/>
            <person name="Lombard V."/>
            <person name="Magnuson J."/>
            <person name="Maillard F."/>
            <person name="Morin E."/>
            <person name="Murat C."/>
            <person name="Nolan M."/>
            <person name="Ohm R."/>
            <person name="Pangilinan J."/>
            <person name="Pereira M."/>
            <person name="Perotto S."/>
            <person name="Peter M."/>
            <person name="Riley R."/>
            <person name="Sitrit Y."/>
            <person name="Stielow B."/>
            <person name="Szollosi G."/>
            <person name="Zifcakova L."/>
            <person name="Stursova M."/>
            <person name="Spatafora J.W."/>
            <person name="Tedersoo L."/>
            <person name="Vaario L.-M."/>
            <person name="Yamada A."/>
            <person name="Yan M."/>
            <person name="Wang P."/>
            <person name="Xu J."/>
            <person name="Bruns T."/>
            <person name="Baldrian P."/>
            <person name="Vilgalys R."/>
            <person name="Henrissat B."/>
            <person name="Grigoriev I.V."/>
            <person name="Hibbett D."/>
            <person name="Nagy L.G."/>
            <person name="Martin F.M."/>
        </authorList>
    </citation>
    <scope>NUCLEOTIDE SEQUENCE</scope>
    <source>
        <strain evidence="1">P2</strain>
    </source>
</reference>
<comment type="caution">
    <text evidence="1">The sequence shown here is derived from an EMBL/GenBank/DDBJ whole genome shotgun (WGS) entry which is preliminary data.</text>
</comment>
<dbReference type="Proteomes" id="UP000886501">
    <property type="component" value="Unassembled WGS sequence"/>
</dbReference>
<proteinExistence type="predicted"/>
<organism evidence="1 2">
    <name type="scientific">Thelephora ganbajun</name>
    <name type="common">Ganba fungus</name>
    <dbReference type="NCBI Taxonomy" id="370292"/>
    <lineage>
        <taxon>Eukaryota</taxon>
        <taxon>Fungi</taxon>
        <taxon>Dikarya</taxon>
        <taxon>Basidiomycota</taxon>
        <taxon>Agaricomycotina</taxon>
        <taxon>Agaricomycetes</taxon>
        <taxon>Thelephorales</taxon>
        <taxon>Thelephoraceae</taxon>
        <taxon>Thelephora</taxon>
    </lineage>
</organism>
<name>A0ACB6ZIB1_THEGA</name>
<gene>
    <name evidence="1" type="ORF">BDM02DRAFT_3113921</name>
</gene>
<reference evidence="1" key="2">
    <citation type="journal article" date="2020" name="Nat. Commun.">
        <title>Large-scale genome sequencing of mycorrhizal fungi provides insights into the early evolution of symbiotic traits.</title>
        <authorList>
            <person name="Miyauchi S."/>
            <person name="Kiss E."/>
            <person name="Kuo A."/>
            <person name="Drula E."/>
            <person name="Kohler A."/>
            <person name="Sanchez-Garcia M."/>
            <person name="Morin E."/>
            <person name="Andreopoulos B."/>
            <person name="Barry K.W."/>
            <person name="Bonito G."/>
            <person name="Buee M."/>
            <person name="Carver A."/>
            <person name="Chen C."/>
            <person name="Cichocki N."/>
            <person name="Clum A."/>
            <person name="Culley D."/>
            <person name="Crous P.W."/>
            <person name="Fauchery L."/>
            <person name="Girlanda M."/>
            <person name="Hayes R.D."/>
            <person name="Keri Z."/>
            <person name="LaButti K."/>
            <person name="Lipzen A."/>
            <person name="Lombard V."/>
            <person name="Magnuson J."/>
            <person name="Maillard F."/>
            <person name="Murat C."/>
            <person name="Nolan M."/>
            <person name="Ohm R.A."/>
            <person name="Pangilinan J."/>
            <person name="Pereira M.F."/>
            <person name="Perotto S."/>
            <person name="Peter M."/>
            <person name="Pfister S."/>
            <person name="Riley R."/>
            <person name="Sitrit Y."/>
            <person name="Stielow J.B."/>
            <person name="Szollosi G."/>
            <person name="Zifcakova L."/>
            <person name="Stursova M."/>
            <person name="Spatafora J.W."/>
            <person name="Tedersoo L."/>
            <person name="Vaario L.M."/>
            <person name="Yamada A."/>
            <person name="Yan M."/>
            <person name="Wang P."/>
            <person name="Xu J."/>
            <person name="Bruns T."/>
            <person name="Baldrian P."/>
            <person name="Vilgalys R."/>
            <person name="Dunand C."/>
            <person name="Henrissat B."/>
            <person name="Grigoriev I.V."/>
            <person name="Hibbett D."/>
            <person name="Nagy L.G."/>
            <person name="Martin F.M."/>
        </authorList>
    </citation>
    <scope>NUCLEOTIDE SEQUENCE</scope>
    <source>
        <strain evidence="1">P2</strain>
    </source>
</reference>
<protein>
    <submittedName>
        <fullName evidence="1">Glycoside hydrolase family 79 protein</fullName>
    </submittedName>
</protein>
<evidence type="ECO:0000313" key="2">
    <source>
        <dbReference type="Proteomes" id="UP000886501"/>
    </source>
</evidence>
<evidence type="ECO:0000313" key="1">
    <source>
        <dbReference type="EMBL" id="KAF9649324.1"/>
    </source>
</evidence>